<accession>A0A4Y9T1V5</accession>
<feature type="domain" description="Rap1a immunity protein" evidence="1">
    <location>
        <begin position="28"/>
        <end position="119"/>
    </location>
</feature>
<dbReference type="OrthoDB" id="8756813at2"/>
<evidence type="ECO:0000259" key="1">
    <source>
        <dbReference type="Pfam" id="PF18602"/>
    </source>
</evidence>
<dbReference type="EMBL" id="SPUM01000091">
    <property type="protein sequence ID" value="TFW31503.1"/>
    <property type="molecule type" value="Genomic_DNA"/>
</dbReference>
<dbReference type="Pfam" id="PF18602">
    <property type="entry name" value="Rap1a"/>
    <property type="match status" value="1"/>
</dbReference>
<dbReference type="RefSeq" id="WP_135190306.1">
    <property type="nucleotide sequence ID" value="NZ_SPUM01000091.1"/>
</dbReference>
<gene>
    <name evidence="2" type="ORF">E4O92_13665</name>
</gene>
<evidence type="ECO:0000313" key="3">
    <source>
        <dbReference type="Proteomes" id="UP000297258"/>
    </source>
</evidence>
<dbReference type="InterPro" id="IPR041238">
    <property type="entry name" value="Rap1a"/>
</dbReference>
<keyword evidence="3" id="KW-1185">Reference proteome</keyword>
<dbReference type="AlphaFoldDB" id="A0A4Y9T1V5"/>
<dbReference type="Proteomes" id="UP000297258">
    <property type="component" value="Unassembled WGS sequence"/>
</dbReference>
<organism evidence="2 3">
    <name type="scientific">Massilia horti</name>
    <dbReference type="NCBI Taxonomy" id="2562153"/>
    <lineage>
        <taxon>Bacteria</taxon>
        <taxon>Pseudomonadati</taxon>
        <taxon>Pseudomonadota</taxon>
        <taxon>Betaproteobacteria</taxon>
        <taxon>Burkholderiales</taxon>
        <taxon>Oxalobacteraceae</taxon>
        <taxon>Telluria group</taxon>
        <taxon>Massilia</taxon>
    </lineage>
</organism>
<dbReference type="Gene3D" id="1.10.890.40">
    <property type="match status" value="1"/>
</dbReference>
<proteinExistence type="predicted"/>
<comment type="caution">
    <text evidence="2">The sequence shown here is derived from an EMBL/GenBank/DDBJ whole genome shotgun (WGS) entry which is preliminary data.</text>
</comment>
<protein>
    <recommendedName>
        <fullName evidence="1">Rap1a immunity protein domain-containing protein</fullName>
    </recommendedName>
</protein>
<reference evidence="2 3" key="1">
    <citation type="submission" date="2019-03" db="EMBL/GenBank/DDBJ databases">
        <title>Draft genome of Massilia hortus sp. nov., a novel bacterial species of the Oxalobacteraceae family.</title>
        <authorList>
            <person name="Peta V."/>
            <person name="Raths R."/>
            <person name="Bucking H."/>
        </authorList>
    </citation>
    <scope>NUCLEOTIDE SEQUENCE [LARGE SCALE GENOMIC DNA]</scope>
    <source>
        <strain evidence="2 3">ONC3</strain>
    </source>
</reference>
<evidence type="ECO:0000313" key="2">
    <source>
        <dbReference type="EMBL" id="TFW31503.1"/>
    </source>
</evidence>
<sequence>MKHISYFAAVALTGAVSAQPASQAPWMTGEQLLRLITYASLPGARSPEQDMDSERARLYIDGVHDLSEGKSWCYSARYRPGREALQSDVAYWLRQMPPTQLKRNASELIVEIWRKRWPCADRGREK</sequence>
<name>A0A4Y9T1V5_9BURK</name>